<sequence length="357" mass="41257">QFVVFNGHNNGVRSVKYGSDELIKIILSGSEDTSVRLWDIRSGQQTQAFNGHTDYIYAVEYSPFEVNCNEISGSSNMIYSGSLDNTIRFWDIRTNKKELHVIKGRNQDGILCLKLKRNRKSSNKHKIKYVCVRQFNLESQEILRLKETFPFLEVREYTFESSNYMLILSCRYVGDIMHRVFILYWYRAELVVASVSSCQVLFFTVPSLSMLLYSTGIFFWLKRLSPASYTYACLCMYRAQNMYQLNEKGVYWTCRRASVLFSVSSAIGIGGVSTLNITIDYMYVTRMIQTARAVHRNEELDLAHIKGNSSNHEISKETMKTLVHVKKCFIIALSSFTFAENIFSFVLVIVANRLKYC</sequence>
<evidence type="ECO:0000313" key="6">
    <source>
        <dbReference type="Proteomes" id="UP000023152"/>
    </source>
</evidence>
<reference evidence="5 6" key="1">
    <citation type="journal article" date="2013" name="Curr. Biol.">
        <title>The Genome of the Foraminiferan Reticulomyxa filosa.</title>
        <authorList>
            <person name="Glockner G."/>
            <person name="Hulsmann N."/>
            <person name="Schleicher M."/>
            <person name="Noegel A.A."/>
            <person name="Eichinger L."/>
            <person name="Gallinger C."/>
            <person name="Pawlowski J."/>
            <person name="Sierra R."/>
            <person name="Euteneuer U."/>
            <person name="Pillet L."/>
            <person name="Moustafa A."/>
            <person name="Platzer M."/>
            <person name="Groth M."/>
            <person name="Szafranski K."/>
            <person name="Schliwa M."/>
        </authorList>
    </citation>
    <scope>NUCLEOTIDE SEQUENCE [LARGE SCALE GENOMIC DNA]</scope>
</reference>
<dbReference type="PANTHER" id="PTHR22847:SF637">
    <property type="entry name" value="WD REPEAT DOMAIN 5B"/>
    <property type="match status" value="1"/>
</dbReference>
<evidence type="ECO:0000256" key="1">
    <source>
        <dbReference type="ARBA" id="ARBA00022574"/>
    </source>
</evidence>
<dbReference type="InterPro" id="IPR001680">
    <property type="entry name" value="WD40_rpt"/>
</dbReference>
<feature type="transmembrane region" description="Helical" evidence="4">
    <location>
        <begin position="328"/>
        <end position="351"/>
    </location>
</feature>
<accession>X6LWN2</accession>
<dbReference type="PROSITE" id="PS00678">
    <property type="entry name" value="WD_REPEATS_1"/>
    <property type="match status" value="2"/>
</dbReference>
<keyword evidence="1 3" id="KW-0853">WD repeat</keyword>
<proteinExistence type="predicted"/>
<evidence type="ECO:0000256" key="3">
    <source>
        <dbReference type="PROSITE-ProRule" id="PRU00221"/>
    </source>
</evidence>
<feature type="transmembrane region" description="Helical" evidence="4">
    <location>
        <begin position="200"/>
        <end position="221"/>
    </location>
</feature>
<name>X6LWN2_RETFI</name>
<keyword evidence="4" id="KW-0812">Transmembrane</keyword>
<keyword evidence="2" id="KW-0677">Repeat</keyword>
<keyword evidence="6" id="KW-1185">Reference proteome</keyword>
<feature type="repeat" description="WD" evidence="3">
    <location>
        <begin position="49"/>
        <end position="100"/>
    </location>
</feature>
<dbReference type="Gene3D" id="2.130.10.10">
    <property type="entry name" value="YVTN repeat-like/Quinoprotein amine dehydrogenase"/>
    <property type="match status" value="1"/>
</dbReference>
<dbReference type="InterPro" id="IPR019775">
    <property type="entry name" value="WD40_repeat_CS"/>
</dbReference>
<dbReference type="InterPro" id="IPR015943">
    <property type="entry name" value="WD40/YVTN_repeat-like_dom_sf"/>
</dbReference>
<dbReference type="InterPro" id="IPR036322">
    <property type="entry name" value="WD40_repeat_dom_sf"/>
</dbReference>
<organism evidence="5 6">
    <name type="scientific">Reticulomyxa filosa</name>
    <dbReference type="NCBI Taxonomy" id="46433"/>
    <lineage>
        <taxon>Eukaryota</taxon>
        <taxon>Sar</taxon>
        <taxon>Rhizaria</taxon>
        <taxon>Retaria</taxon>
        <taxon>Foraminifera</taxon>
        <taxon>Monothalamids</taxon>
        <taxon>Reticulomyxidae</taxon>
        <taxon>Reticulomyxa</taxon>
    </lineage>
</organism>
<dbReference type="GO" id="GO:1990234">
    <property type="term" value="C:transferase complex"/>
    <property type="evidence" value="ECO:0007669"/>
    <property type="project" value="UniProtKB-ARBA"/>
</dbReference>
<dbReference type="EMBL" id="ASPP01028002">
    <property type="protein sequence ID" value="ETO05547.1"/>
    <property type="molecule type" value="Genomic_DNA"/>
</dbReference>
<comment type="caution">
    <text evidence="5">The sequence shown here is derived from an EMBL/GenBank/DDBJ whole genome shotgun (WGS) entry which is preliminary data.</text>
</comment>
<gene>
    <name evidence="5" type="ORF">RFI_31850</name>
</gene>
<dbReference type="PROSITE" id="PS50082">
    <property type="entry name" value="WD_REPEATS_2"/>
    <property type="match status" value="2"/>
</dbReference>
<dbReference type="PANTHER" id="PTHR22847">
    <property type="entry name" value="WD40 REPEAT PROTEIN"/>
    <property type="match status" value="1"/>
</dbReference>
<dbReference type="Proteomes" id="UP000023152">
    <property type="component" value="Unassembled WGS sequence"/>
</dbReference>
<dbReference type="SUPFAM" id="SSF50978">
    <property type="entry name" value="WD40 repeat-like"/>
    <property type="match status" value="1"/>
</dbReference>
<feature type="non-terminal residue" evidence="5">
    <location>
        <position position="1"/>
    </location>
</feature>
<feature type="repeat" description="WD" evidence="3">
    <location>
        <begin position="5"/>
        <end position="48"/>
    </location>
</feature>
<keyword evidence="4" id="KW-1133">Transmembrane helix</keyword>
<dbReference type="AlphaFoldDB" id="X6LWN2"/>
<evidence type="ECO:0000256" key="2">
    <source>
        <dbReference type="ARBA" id="ARBA00022737"/>
    </source>
</evidence>
<evidence type="ECO:0000256" key="4">
    <source>
        <dbReference type="SAM" id="Phobius"/>
    </source>
</evidence>
<evidence type="ECO:0000313" key="5">
    <source>
        <dbReference type="EMBL" id="ETO05547.1"/>
    </source>
</evidence>
<dbReference type="PROSITE" id="PS50294">
    <property type="entry name" value="WD_REPEATS_REGION"/>
    <property type="match status" value="2"/>
</dbReference>
<dbReference type="Pfam" id="PF00400">
    <property type="entry name" value="WD40"/>
    <property type="match status" value="2"/>
</dbReference>
<keyword evidence="4" id="KW-0472">Membrane</keyword>
<dbReference type="SMART" id="SM00320">
    <property type="entry name" value="WD40"/>
    <property type="match status" value="2"/>
</dbReference>
<protein>
    <submittedName>
        <fullName evidence="5">Uncharacterized protein</fullName>
    </submittedName>
</protein>